<sequence length="1238" mass="130100">MSLDDGTTRQDVSLGRVRARGDVVQVVTQIAGRRPGFALGPPAAPKPVGAGLGPSAWLVAANEIVPYVGRDSERAEVAAWLVTDAPVAARLMTAPGGQGKTRLARQCAREAADWDVLVARHRLDGGGLAGLSGTPRQFSSSGRPEHGESRHGTLILVDYADRWPQDDLLTLFEDPTVQSAADRGRLRFLLLARSGAFWWTLADLLGAAGVAASRRELGDLPAGDGQRRHLFETAAGAFASSDRLNLDPSAIPFPDDLSAECFSTPLAVQYSALAAALAVHDGLPGAQAARYATDPATASRNLIRREVRAWRRLAEPGVAEPVRCSVRVLARTVFVLALTGGAADDQAAVRLLDRVQRGPAQDVGAPTRTLVDDHRRCYPPPTPSAGLVALLPDRLAEDFVAALLGATGDGPHTEDSLADLADPFAATALDRLLTPGPGAADAGPGGGQHGPFVVDKHAPAVVRTLAEAAQRWPEVAVRHLSPALRRDPDLAPAAGAVALTRISALEELADLLPAVGDAAYRRVATGRHEDLVAGAVAVQEAVVARVRRDAADPADLEHLFSLLFTLWALLGRLGRRAEAVPVMREMVGLGRRLSAAGSDASERHLVLLGWAVDALVIALMDVGRADEAAVVAEEAVALARQLPDDGRWLADALSNQATALELTGRTEEAVEAMAAAAGEFRRRADSAGADGPDRYLPVAAALGNQARMLLDLGRTAHGLAVQREAVAVGRRAADPRDGDPDAGLPVLAHALGVYAAVLASSGRAEQAVTAATESVEILRQLPTAEPADAPRADLAAALTDLARLLVGAGRPVDGAASAAEAVELRRLLADPAVGDPVIRLPGLAESLLSHSDVLAAVGEHHLGLAASREAVAIGEGLRDAAAGDQETARFVLARALATHSNRLAGCGEPQQALAAARASIELARELADPERGNRLLFGPMLAEFLRAYAHRSAATALPDESVVAWREAVLLCRETVSSWRSANALKALAITVEGFPGEGSSAEALDAAREAVTVRRRLAEYGEGDQSEARESLLAALRGLAARLETADESGEDLAVGRERVDVLQELAADEGDEPREWSAQLMLAQIQYAGALTELDRPDEALVVSRETVALAERLPVRSPRLVFTAMARSLEAKSLSLLGRADEALRAVEESVQIIRRADSEVSFSGVLPYTFTVHAEVLHSAGRTAEACETLREGLARHQATSASGEDNPTLRGLVEDMREQLAGLCDAEPGLTDL</sequence>
<gene>
    <name evidence="1" type="ORF">LXN57_15275</name>
</gene>
<evidence type="ECO:0008006" key="3">
    <source>
        <dbReference type="Google" id="ProtNLM"/>
    </source>
</evidence>
<name>A0ABT0Y0C5_9ACTN</name>
<organism evidence="1 2">
    <name type="scientific">Paractinoplanes hotanensis</name>
    <dbReference type="NCBI Taxonomy" id="2906497"/>
    <lineage>
        <taxon>Bacteria</taxon>
        <taxon>Bacillati</taxon>
        <taxon>Actinomycetota</taxon>
        <taxon>Actinomycetes</taxon>
        <taxon>Micromonosporales</taxon>
        <taxon>Micromonosporaceae</taxon>
        <taxon>Paractinoplanes</taxon>
    </lineage>
</organism>
<dbReference type="RefSeq" id="WP_251798829.1">
    <property type="nucleotide sequence ID" value="NZ_JAMQOL010000018.1"/>
</dbReference>
<dbReference type="SUPFAM" id="SSF48452">
    <property type="entry name" value="TPR-like"/>
    <property type="match status" value="2"/>
</dbReference>
<dbReference type="Proteomes" id="UP001523216">
    <property type="component" value="Unassembled WGS sequence"/>
</dbReference>
<dbReference type="Gene3D" id="1.25.40.10">
    <property type="entry name" value="Tetratricopeptide repeat domain"/>
    <property type="match status" value="3"/>
</dbReference>
<evidence type="ECO:0000313" key="1">
    <source>
        <dbReference type="EMBL" id="MCM4078933.1"/>
    </source>
</evidence>
<protein>
    <recommendedName>
        <fullName evidence="3">Tetratricopeptide repeat protein</fullName>
    </recommendedName>
</protein>
<evidence type="ECO:0000313" key="2">
    <source>
        <dbReference type="Proteomes" id="UP001523216"/>
    </source>
</evidence>
<dbReference type="InterPro" id="IPR011990">
    <property type="entry name" value="TPR-like_helical_dom_sf"/>
</dbReference>
<proteinExistence type="predicted"/>
<dbReference type="EMBL" id="JAMQOL010000018">
    <property type="protein sequence ID" value="MCM4078933.1"/>
    <property type="molecule type" value="Genomic_DNA"/>
</dbReference>
<comment type="caution">
    <text evidence="1">The sequence shown here is derived from an EMBL/GenBank/DDBJ whole genome shotgun (WGS) entry which is preliminary data.</text>
</comment>
<reference evidence="1 2" key="1">
    <citation type="submission" date="2022-06" db="EMBL/GenBank/DDBJ databases">
        <title>Actinoplanes abujensis sp. nov., isolated from Nigerian arid soil.</title>
        <authorList>
            <person name="Ding P."/>
        </authorList>
    </citation>
    <scope>NUCLEOTIDE SEQUENCE [LARGE SCALE GENOMIC DNA]</scope>
    <source>
        <strain evidence="2">TRM88002</strain>
    </source>
</reference>
<dbReference type="SUPFAM" id="SSF52540">
    <property type="entry name" value="P-loop containing nucleoside triphosphate hydrolases"/>
    <property type="match status" value="1"/>
</dbReference>
<dbReference type="InterPro" id="IPR027417">
    <property type="entry name" value="P-loop_NTPase"/>
</dbReference>
<keyword evidence="2" id="KW-1185">Reference proteome</keyword>
<accession>A0ABT0Y0C5</accession>